<comment type="caution">
    <text evidence="1">The sequence shown here is derived from an EMBL/GenBank/DDBJ whole genome shotgun (WGS) entry which is preliminary data.</text>
</comment>
<dbReference type="EMBL" id="BDQI01000051">
    <property type="protein sequence ID" value="GAX58361.1"/>
    <property type="molecule type" value="Genomic_DNA"/>
</dbReference>
<dbReference type="Proteomes" id="UP000217446">
    <property type="component" value="Unassembled WGS sequence"/>
</dbReference>
<name>A0A250VW53_STROL</name>
<organism evidence="1 2">
    <name type="scientific">Streptomyces olivochromogenes</name>
    <dbReference type="NCBI Taxonomy" id="1963"/>
    <lineage>
        <taxon>Bacteria</taxon>
        <taxon>Bacillati</taxon>
        <taxon>Actinomycetota</taxon>
        <taxon>Actinomycetes</taxon>
        <taxon>Kitasatosporales</taxon>
        <taxon>Streptomycetaceae</taxon>
        <taxon>Streptomyces</taxon>
    </lineage>
</organism>
<reference evidence="2" key="1">
    <citation type="submission" date="2017-05" db="EMBL/GenBank/DDBJ databases">
        <title>Streptomyces olivochromogenes NBRC 3561 whole genome shotgun sequence.</title>
        <authorList>
            <person name="Dohra H."/>
            <person name="Kodani S."/>
        </authorList>
    </citation>
    <scope>NUCLEOTIDE SEQUENCE [LARGE SCALE GENOMIC DNA]</scope>
    <source>
        <strain evidence="2">NBRC 3561</strain>
    </source>
</reference>
<dbReference type="AlphaFoldDB" id="A0A250VW53"/>
<evidence type="ECO:0000313" key="1">
    <source>
        <dbReference type="EMBL" id="GAX58361.1"/>
    </source>
</evidence>
<gene>
    <name evidence="1" type="ORF">SO3561_09934</name>
</gene>
<sequence length="92" mass="9740">MVPSVPRGEANAGHRMGVAAMATLSPSARMSSTVRLRSGNAFMFAADEVEIRVPTLLRPARPPKCMTMPGLMNFLASAESPVSRNSLVKPAS</sequence>
<evidence type="ECO:0000313" key="2">
    <source>
        <dbReference type="Proteomes" id="UP000217446"/>
    </source>
</evidence>
<proteinExistence type="predicted"/>
<protein>
    <submittedName>
        <fullName evidence="1">Uncharacterized protein</fullName>
    </submittedName>
</protein>
<accession>A0A250VW53</accession>
<keyword evidence="2" id="KW-1185">Reference proteome</keyword>